<comment type="caution">
    <text evidence="2">The sequence shown here is derived from an EMBL/GenBank/DDBJ whole genome shotgun (WGS) entry which is preliminary data.</text>
</comment>
<organism evidence="2 3">
    <name type="scientific">Paenibacillus terricola</name>
    <dbReference type="NCBI Taxonomy" id="2763503"/>
    <lineage>
        <taxon>Bacteria</taxon>
        <taxon>Bacillati</taxon>
        <taxon>Bacillota</taxon>
        <taxon>Bacilli</taxon>
        <taxon>Bacillales</taxon>
        <taxon>Paenibacillaceae</taxon>
        <taxon>Paenibacillus</taxon>
    </lineage>
</organism>
<name>A0ABR8MV16_9BACL</name>
<gene>
    <name evidence="2" type="ORF">H8B09_13645</name>
</gene>
<keyword evidence="3" id="KW-1185">Reference proteome</keyword>
<dbReference type="Proteomes" id="UP000609346">
    <property type="component" value="Unassembled WGS sequence"/>
</dbReference>
<feature type="compositionally biased region" description="Basic and acidic residues" evidence="1">
    <location>
        <begin position="1"/>
        <end position="18"/>
    </location>
</feature>
<evidence type="ECO:0000313" key="3">
    <source>
        <dbReference type="Proteomes" id="UP000609346"/>
    </source>
</evidence>
<reference evidence="2 3" key="1">
    <citation type="submission" date="2020-09" db="EMBL/GenBank/DDBJ databases">
        <title>Paenibacillus sp. strain PR3 16S rRNA gene Genome sequencing and assembly.</title>
        <authorList>
            <person name="Kim J."/>
        </authorList>
    </citation>
    <scope>NUCLEOTIDE SEQUENCE [LARGE SCALE GENOMIC DNA]</scope>
    <source>
        <strain evidence="2 3">PR3</strain>
    </source>
</reference>
<feature type="region of interest" description="Disordered" evidence="1">
    <location>
        <begin position="1"/>
        <end position="43"/>
    </location>
</feature>
<protein>
    <submittedName>
        <fullName evidence="2">Uncharacterized protein</fullName>
    </submittedName>
</protein>
<evidence type="ECO:0000256" key="1">
    <source>
        <dbReference type="SAM" id="MobiDB-lite"/>
    </source>
</evidence>
<sequence length="67" mass="7507">MERSEENQDKQPEREHTAAAEQPDVVDSQESPIEDAPGPVDALPAWRPFYAAVRDSMQRLRGSDGLE</sequence>
<evidence type="ECO:0000313" key="2">
    <source>
        <dbReference type="EMBL" id="MBD3919802.1"/>
    </source>
</evidence>
<accession>A0ABR8MV16</accession>
<dbReference type="EMBL" id="JACXZA010000003">
    <property type="protein sequence ID" value="MBD3919802.1"/>
    <property type="molecule type" value="Genomic_DNA"/>
</dbReference>
<dbReference type="RefSeq" id="WP_191204086.1">
    <property type="nucleotide sequence ID" value="NZ_JACXZA010000003.1"/>
</dbReference>
<proteinExistence type="predicted"/>